<name>A0A6P1YA86_9FIRM</name>
<dbReference type="RefSeq" id="WP_163234148.1">
    <property type="nucleotide sequence ID" value="NZ_CP048617.1"/>
</dbReference>
<protein>
    <submittedName>
        <fullName evidence="2">Uncharacterized protein</fullName>
    </submittedName>
</protein>
<dbReference type="KEGG" id="cazo:G3A45_00565"/>
<feature type="signal peptide" evidence="1">
    <location>
        <begin position="1"/>
        <end position="23"/>
    </location>
</feature>
<evidence type="ECO:0000313" key="3">
    <source>
        <dbReference type="Proteomes" id="UP000464452"/>
    </source>
</evidence>
<dbReference type="AlphaFoldDB" id="A0A6P1YA86"/>
<evidence type="ECO:0000256" key="1">
    <source>
        <dbReference type="SAM" id="SignalP"/>
    </source>
</evidence>
<dbReference type="Proteomes" id="UP000464452">
    <property type="component" value="Chromosome"/>
</dbReference>
<organism evidence="2 3">
    <name type="scientific">Caloranaerobacter azorensis</name>
    <dbReference type="NCBI Taxonomy" id="116090"/>
    <lineage>
        <taxon>Bacteria</taxon>
        <taxon>Bacillati</taxon>
        <taxon>Bacillota</taxon>
        <taxon>Tissierellia</taxon>
        <taxon>Tissierellales</taxon>
        <taxon>Thermohalobacteraceae</taxon>
        <taxon>Caloranaerobacter</taxon>
    </lineage>
</organism>
<accession>A0A6P1YA86</accession>
<proteinExistence type="predicted"/>
<reference evidence="2 3" key="1">
    <citation type="submission" date="2020-02" db="EMBL/GenBank/DDBJ databases">
        <title>Thermophilic hydrogen producing bacteria, Caloranaerobacter azorensis.</title>
        <authorList>
            <person name="Baek K."/>
        </authorList>
    </citation>
    <scope>NUCLEOTIDE SEQUENCE [LARGE SCALE GENOMIC DNA]</scope>
    <source>
        <strain evidence="2 3">T3-1</strain>
    </source>
</reference>
<sequence length="219" mass="24374">MKRFSIALLILVLILSIGVQAFADSFGNNNDEFPIKGIAPNNGYPEEPGGTLKPGEGKTRVFHKGELNSKRSDGVTINHFSLTPHVHHFDRITAQYDGYIDRGEVASGYNGKSSKDTLDFSITRTVSNTWSTNIGFSADVVSGGVGFDVTWSEQKSWGYSVEVNPYKTAHIGYQDWYHIKDFTCYTRYFLSTPLILILNLVQVLLSNGLNRIFIVGKLN</sequence>
<keyword evidence="1" id="KW-0732">Signal</keyword>
<feature type="chain" id="PRO_5027042432" evidence="1">
    <location>
        <begin position="24"/>
        <end position="219"/>
    </location>
</feature>
<dbReference type="EMBL" id="CP048617">
    <property type="protein sequence ID" value="QIB25937.1"/>
    <property type="molecule type" value="Genomic_DNA"/>
</dbReference>
<evidence type="ECO:0000313" key="2">
    <source>
        <dbReference type="EMBL" id="QIB25937.1"/>
    </source>
</evidence>
<gene>
    <name evidence="2" type="ORF">G3A45_00565</name>
</gene>